<accession>A0A1G8PPP8</accession>
<dbReference type="Pfam" id="PF11927">
    <property type="entry name" value="HODM_asu-like"/>
    <property type="match status" value="1"/>
</dbReference>
<sequence length="265" mass="29562">MNSTTIPAPILNRHLAVRPWRLPRARSLPGIAPVSLDDWLWQLDSYPAQMAERERLLEAQADKVHALLPDAFAPAQELYDLVLGILETRAGFQRDGAGIRCPDGRVVALDRNAPLVTLGRLVQEDFCILQRAEGEGEHLLTGAILCFPASWTLAEKLGRPMMGIHIPVQVYDPELGRRVQRLLDGIQPGRPLSRSNAFFYDDPGLFQPRPESDPRPAGGPEAPYFRSERQCLLRLPESNAVAFSIHTILLERKQLDTEDLAVLEG</sequence>
<proteinExistence type="predicted"/>
<evidence type="ECO:0000313" key="2">
    <source>
        <dbReference type="Proteomes" id="UP000199382"/>
    </source>
</evidence>
<dbReference type="STRING" id="571298.SAMN04488026_100966"/>
<dbReference type="Proteomes" id="UP000199382">
    <property type="component" value="Unassembled WGS sequence"/>
</dbReference>
<protein>
    <recommendedName>
        <fullName evidence="3">DUF3445 domain-containing protein</fullName>
    </recommendedName>
</protein>
<dbReference type="OrthoDB" id="5242510at2"/>
<gene>
    <name evidence="1" type="ORF">SAMN04488026_100966</name>
</gene>
<dbReference type="EMBL" id="FNEK01000009">
    <property type="protein sequence ID" value="SDI94474.1"/>
    <property type="molecule type" value="Genomic_DNA"/>
</dbReference>
<evidence type="ECO:0000313" key="1">
    <source>
        <dbReference type="EMBL" id="SDI94474.1"/>
    </source>
</evidence>
<dbReference type="RefSeq" id="WP_093151846.1">
    <property type="nucleotide sequence ID" value="NZ_FNEK01000009.1"/>
</dbReference>
<reference evidence="1 2" key="1">
    <citation type="submission" date="2016-10" db="EMBL/GenBank/DDBJ databases">
        <authorList>
            <person name="de Groot N.N."/>
        </authorList>
    </citation>
    <scope>NUCLEOTIDE SEQUENCE [LARGE SCALE GENOMIC DNA]</scope>
    <source>
        <strain evidence="1 2">DSM 25294</strain>
    </source>
</reference>
<keyword evidence="2" id="KW-1185">Reference proteome</keyword>
<organism evidence="1 2">
    <name type="scientific">Aliiruegeria lutimaris</name>
    <dbReference type="NCBI Taxonomy" id="571298"/>
    <lineage>
        <taxon>Bacteria</taxon>
        <taxon>Pseudomonadati</taxon>
        <taxon>Pseudomonadota</taxon>
        <taxon>Alphaproteobacteria</taxon>
        <taxon>Rhodobacterales</taxon>
        <taxon>Roseobacteraceae</taxon>
        <taxon>Aliiruegeria</taxon>
    </lineage>
</organism>
<name>A0A1G8PPP8_9RHOB</name>
<dbReference type="AlphaFoldDB" id="A0A1G8PPP8"/>
<dbReference type="InterPro" id="IPR021848">
    <property type="entry name" value="HODM_asu-like"/>
</dbReference>
<evidence type="ECO:0008006" key="3">
    <source>
        <dbReference type="Google" id="ProtNLM"/>
    </source>
</evidence>